<comment type="subcellular location">
    <subcellularLocation>
        <location evidence="9 10">Cytoplasm</location>
    </subcellularLocation>
    <subcellularLocation>
        <location evidence="9 10">Cytoplasmic vesicle</location>
        <location evidence="9 10">COPI-coated vesicle membrane</location>
        <topology evidence="9 10">Peripheral membrane protein</topology>
        <orientation evidence="9 10">Cytoplasmic side</orientation>
    </subcellularLocation>
    <subcellularLocation>
        <location evidence="9 10">Golgi apparatus membrane</location>
        <topology evidence="9 10">Peripheral membrane protein</topology>
        <orientation evidence="9 10">Cytoplasmic side</orientation>
    </subcellularLocation>
</comment>
<organism evidence="13 14">
    <name type="scientific">Prorocentrum cordatum</name>
    <dbReference type="NCBI Taxonomy" id="2364126"/>
    <lineage>
        <taxon>Eukaryota</taxon>
        <taxon>Sar</taxon>
        <taxon>Alveolata</taxon>
        <taxon>Dinophyceae</taxon>
        <taxon>Prorocentrales</taxon>
        <taxon>Prorocentraceae</taxon>
        <taxon>Prorocentrum</taxon>
    </lineage>
</organism>
<evidence type="ECO:0000256" key="9">
    <source>
        <dbReference type="RuleBase" id="RU364018"/>
    </source>
</evidence>
<evidence type="ECO:0000256" key="2">
    <source>
        <dbReference type="ARBA" id="ARBA00022448"/>
    </source>
</evidence>
<feature type="compositionally biased region" description="Polar residues" evidence="11">
    <location>
        <begin position="210"/>
        <end position="226"/>
    </location>
</feature>
<dbReference type="InterPro" id="IPR027059">
    <property type="entry name" value="Coatomer_dsu"/>
</dbReference>
<evidence type="ECO:0000259" key="12">
    <source>
        <dbReference type="PROSITE" id="PS51072"/>
    </source>
</evidence>
<keyword evidence="3 9" id="KW-0963">Cytoplasm</keyword>
<keyword evidence="2 9" id="KW-0813">Transport</keyword>
<evidence type="ECO:0000256" key="8">
    <source>
        <dbReference type="ARBA" id="ARBA00023329"/>
    </source>
</evidence>
<evidence type="ECO:0000256" key="10">
    <source>
        <dbReference type="RuleBase" id="RU366052"/>
    </source>
</evidence>
<evidence type="ECO:0000256" key="3">
    <source>
        <dbReference type="ARBA" id="ARBA00022490"/>
    </source>
</evidence>
<accession>A0ABN9S0V0</accession>
<feature type="compositionally biased region" description="Basic and acidic residues" evidence="11">
    <location>
        <begin position="161"/>
        <end position="177"/>
    </location>
</feature>
<dbReference type="EMBL" id="CAUYUJ010008895">
    <property type="protein sequence ID" value="CAK0825341.1"/>
    <property type="molecule type" value="Genomic_DNA"/>
</dbReference>
<comment type="caution">
    <text evidence="13">The sequence shown here is derived from an EMBL/GenBank/DDBJ whole genome shotgun (WGS) entry which is preliminary data.</text>
</comment>
<comment type="subunit">
    <text evidence="9">Oligomeric complex that consists of at least the alpha, beta, beta', gamma, delta, epsilon and zeta subunits.</text>
</comment>
<dbReference type="Gene3D" id="3.30.450.60">
    <property type="match status" value="1"/>
</dbReference>
<proteinExistence type="inferred from homology"/>
<dbReference type="Pfam" id="PF00928">
    <property type="entry name" value="Adap_comp_sub"/>
    <property type="match status" value="1"/>
</dbReference>
<evidence type="ECO:0000256" key="5">
    <source>
        <dbReference type="ARBA" id="ARBA00022927"/>
    </source>
</evidence>
<comment type="function">
    <text evidence="9">The coatomer is a cytosolic protein complex that binds to dilysine motifs and reversibly associates with Golgi non-clathrin-coated vesicles, which further mediate biosynthetic protein transport from the ER, via the Golgi up to the trans Golgi network. Coatomer complex is required for budding from Golgi membranes, and is essential for the retrograde Golgi-to-ER transport of dilysine-tagged proteins.</text>
</comment>
<evidence type="ECO:0000256" key="7">
    <source>
        <dbReference type="ARBA" id="ARBA00023136"/>
    </source>
</evidence>
<name>A0ABN9S0V0_9DINO</name>
<dbReference type="CDD" id="cd14830">
    <property type="entry name" value="Delta_COP_N"/>
    <property type="match status" value="1"/>
</dbReference>
<dbReference type="SUPFAM" id="SSF49447">
    <property type="entry name" value="Second domain of Mu2 adaptin subunit (ap50) of ap2 adaptor"/>
    <property type="match status" value="1"/>
</dbReference>
<dbReference type="PANTHER" id="PTHR10121">
    <property type="entry name" value="COATOMER SUBUNIT DELTA"/>
    <property type="match status" value="1"/>
</dbReference>
<dbReference type="InterPro" id="IPR011012">
    <property type="entry name" value="Longin-like_dom_sf"/>
</dbReference>
<comment type="similarity">
    <text evidence="1 9">Belongs to the adaptor complexes medium subunit family. Delta-COP subfamily.</text>
</comment>
<evidence type="ECO:0000256" key="4">
    <source>
        <dbReference type="ARBA" id="ARBA00022892"/>
    </source>
</evidence>
<keyword evidence="6 9" id="KW-0333">Golgi apparatus</keyword>
<dbReference type="Proteomes" id="UP001189429">
    <property type="component" value="Unassembled WGS sequence"/>
</dbReference>
<dbReference type="InterPro" id="IPR036168">
    <property type="entry name" value="AP2_Mu_C_sf"/>
</dbReference>
<keyword evidence="8 9" id="KW-0968">Cytoplasmic vesicle</keyword>
<feature type="region of interest" description="Disordered" evidence="11">
    <location>
        <begin position="161"/>
        <end position="226"/>
    </location>
</feature>
<dbReference type="InterPro" id="IPR028565">
    <property type="entry name" value="MHD"/>
</dbReference>
<evidence type="ECO:0000313" key="14">
    <source>
        <dbReference type="Proteomes" id="UP001189429"/>
    </source>
</evidence>
<feature type="domain" description="MHD" evidence="12">
    <location>
        <begin position="287"/>
        <end position="525"/>
    </location>
</feature>
<keyword evidence="4 9" id="KW-0931">ER-Golgi transport</keyword>
<evidence type="ECO:0000256" key="1">
    <source>
        <dbReference type="ARBA" id="ARBA00010516"/>
    </source>
</evidence>
<evidence type="ECO:0000256" key="11">
    <source>
        <dbReference type="SAM" id="MobiDB-lite"/>
    </source>
</evidence>
<keyword evidence="14" id="KW-1185">Reference proteome</keyword>
<sequence length="525" mass="57366">MVVLSAAIVTTGKTLIARQFVEMTRLRIEGLISAFQKLVDTGKDHTFIETETVRYVYQPIEAMQLVLVTNKSSNILEDIETLRLMAKVVQDCCQIQVNEEMVLKNALDIVFAFDEVISFGHRESVTLSQIKSYTEMDSHEEKLHHMIEQSKINEAKEMAKKRQSEIAKEGKLDKKPAMEGFGGGGPSDDSGGGKTPGGFGGMSGIGSSSFQDTMSSSGPTQEFQPGNMNMGGMEDSDKNMFKPTAPKRGMALGKKRPGDIFGGPALPTPAEEAAEPEPAAPAYNPLMDPVRVEIEERIVAELSLEGGMEGEASCTGQFQVTVLDAAKADLVSFKLNQQNQAFKYKVHPNLNKASYSNNALEVRDNTKAFRANQPAPLLKWQMKSSDEAFIPVQIAVWPSSTAEGTQMVVELELTDTNIVLEDVVISFPAPANSRPSVSSASPGEFSYDGQCVHWTIPQLDSNESSGTMEFAAAADQASLVPGEFTAKWRGKTKCPMDILECYHMERKDAISYDLTKTSVYQLKIG</sequence>
<keyword evidence="5 9" id="KW-0653">Protein transport</keyword>
<evidence type="ECO:0000256" key="6">
    <source>
        <dbReference type="ARBA" id="ARBA00023034"/>
    </source>
</evidence>
<protein>
    <recommendedName>
        <fullName evidence="9">Coatomer subunit delta</fullName>
    </recommendedName>
</protein>
<dbReference type="PANTHER" id="PTHR10121:SF0">
    <property type="entry name" value="COATOMER SUBUNIT DELTA"/>
    <property type="match status" value="1"/>
</dbReference>
<dbReference type="PROSITE" id="PS51072">
    <property type="entry name" value="MHD"/>
    <property type="match status" value="1"/>
</dbReference>
<reference evidence="13" key="1">
    <citation type="submission" date="2023-10" db="EMBL/GenBank/DDBJ databases">
        <authorList>
            <person name="Chen Y."/>
            <person name="Shah S."/>
            <person name="Dougan E. K."/>
            <person name="Thang M."/>
            <person name="Chan C."/>
        </authorList>
    </citation>
    <scope>NUCLEOTIDE SEQUENCE [LARGE SCALE GENOMIC DNA]</scope>
</reference>
<dbReference type="SUPFAM" id="SSF64356">
    <property type="entry name" value="SNARE-like"/>
    <property type="match status" value="1"/>
</dbReference>
<feature type="compositionally biased region" description="Gly residues" evidence="11">
    <location>
        <begin position="180"/>
        <end position="204"/>
    </location>
</feature>
<dbReference type="CDD" id="cd09254">
    <property type="entry name" value="AP_delta-COPI_MHD"/>
    <property type="match status" value="1"/>
</dbReference>
<keyword evidence="7 9" id="KW-0472">Membrane</keyword>
<evidence type="ECO:0000313" key="13">
    <source>
        <dbReference type="EMBL" id="CAK0825341.1"/>
    </source>
</evidence>
<gene>
    <name evidence="13" type="ORF">PCOR1329_LOCUS25487</name>
</gene>